<evidence type="ECO:0000256" key="2">
    <source>
        <dbReference type="ARBA" id="ARBA00022741"/>
    </source>
</evidence>
<accession>A0A5C6F2M0</accession>
<keyword evidence="1" id="KW-0813">Transport</keyword>
<evidence type="ECO:0000256" key="1">
    <source>
        <dbReference type="ARBA" id="ARBA00022448"/>
    </source>
</evidence>
<dbReference type="EMBL" id="SJPX01000002">
    <property type="protein sequence ID" value="TWU55452.1"/>
    <property type="molecule type" value="Genomic_DNA"/>
</dbReference>
<comment type="caution">
    <text evidence="5">The sequence shown here is derived from an EMBL/GenBank/DDBJ whole genome shotgun (WGS) entry which is preliminary data.</text>
</comment>
<evidence type="ECO:0000313" key="6">
    <source>
        <dbReference type="Proteomes" id="UP000317977"/>
    </source>
</evidence>
<dbReference type="OrthoDB" id="9790614at2"/>
<dbReference type="SMART" id="SM00382">
    <property type="entry name" value="AAA"/>
    <property type="match status" value="1"/>
</dbReference>
<gene>
    <name evidence="5" type="primary">ugpC</name>
    <name evidence="5" type="ORF">Poly59_17510</name>
</gene>
<name>A0A5C6F2M0_9BACT</name>
<dbReference type="PROSITE" id="PS50893">
    <property type="entry name" value="ABC_TRANSPORTER_2"/>
    <property type="match status" value="1"/>
</dbReference>
<dbReference type="GO" id="GO:0016887">
    <property type="term" value="F:ATP hydrolysis activity"/>
    <property type="evidence" value="ECO:0007669"/>
    <property type="project" value="InterPro"/>
</dbReference>
<reference evidence="5 6" key="1">
    <citation type="submission" date="2019-02" db="EMBL/GenBank/DDBJ databases">
        <title>Deep-cultivation of Planctomycetes and their phenomic and genomic characterization uncovers novel biology.</title>
        <authorList>
            <person name="Wiegand S."/>
            <person name="Jogler M."/>
            <person name="Boedeker C."/>
            <person name="Pinto D."/>
            <person name="Vollmers J."/>
            <person name="Rivas-Marin E."/>
            <person name="Kohn T."/>
            <person name="Peeters S.H."/>
            <person name="Heuer A."/>
            <person name="Rast P."/>
            <person name="Oberbeckmann S."/>
            <person name="Bunk B."/>
            <person name="Jeske O."/>
            <person name="Meyerdierks A."/>
            <person name="Storesund J.E."/>
            <person name="Kallscheuer N."/>
            <person name="Luecker S."/>
            <person name="Lage O.M."/>
            <person name="Pohl T."/>
            <person name="Merkel B.J."/>
            <person name="Hornburger P."/>
            <person name="Mueller R.-W."/>
            <person name="Bruemmer F."/>
            <person name="Labrenz M."/>
            <person name="Spormann A.M."/>
            <person name="Op Den Camp H."/>
            <person name="Overmann J."/>
            <person name="Amann R."/>
            <person name="Jetten M.S.M."/>
            <person name="Mascher T."/>
            <person name="Medema M.H."/>
            <person name="Devos D.P."/>
            <person name="Kaster A.-K."/>
            <person name="Ovreas L."/>
            <person name="Rohde M."/>
            <person name="Galperin M.Y."/>
            <person name="Jogler C."/>
        </authorList>
    </citation>
    <scope>NUCLEOTIDE SEQUENCE [LARGE SCALE GENOMIC DNA]</scope>
    <source>
        <strain evidence="5 6">Poly59</strain>
    </source>
</reference>
<dbReference type="RefSeq" id="WP_146533636.1">
    <property type="nucleotide sequence ID" value="NZ_SJPX01000002.1"/>
</dbReference>
<keyword evidence="6" id="KW-1185">Reference proteome</keyword>
<evidence type="ECO:0000259" key="4">
    <source>
        <dbReference type="PROSITE" id="PS50893"/>
    </source>
</evidence>
<feature type="domain" description="ABC transporter" evidence="4">
    <location>
        <begin position="4"/>
        <end position="240"/>
    </location>
</feature>
<dbReference type="Pfam" id="PF17912">
    <property type="entry name" value="OB_MalK"/>
    <property type="match status" value="1"/>
</dbReference>
<dbReference type="Gene3D" id="2.40.50.100">
    <property type="match status" value="1"/>
</dbReference>
<dbReference type="AlphaFoldDB" id="A0A5C6F2M0"/>
<dbReference type="InterPro" id="IPR040582">
    <property type="entry name" value="OB_MalK-like"/>
</dbReference>
<dbReference type="InterPro" id="IPR003439">
    <property type="entry name" value="ABC_transporter-like_ATP-bd"/>
</dbReference>
<proteinExistence type="predicted"/>
<dbReference type="InterPro" id="IPR047641">
    <property type="entry name" value="ABC_transpr_MalK/UgpC-like"/>
</dbReference>
<dbReference type="PROSITE" id="PS00211">
    <property type="entry name" value="ABC_TRANSPORTER_1"/>
    <property type="match status" value="1"/>
</dbReference>
<dbReference type="SUPFAM" id="SSF52540">
    <property type="entry name" value="P-loop containing nucleoside triphosphate hydrolases"/>
    <property type="match status" value="1"/>
</dbReference>
<keyword evidence="2" id="KW-0547">Nucleotide-binding</keyword>
<dbReference type="PANTHER" id="PTHR43875">
    <property type="entry name" value="MALTODEXTRIN IMPORT ATP-BINDING PROTEIN MSMX"/>
    <property type="match status" value="1"/>
</dbReference>
<dbReference type="GO" id="GO:0005524">
    <property type="term" value="F:ATP binding"/>
    <property type="evidence" value="ECO:0007669"/>
    <property type="project" value="UniProtKB-KW"/>
</dbReference>
<dbReference type="Proteomes" id="UP000317977">
    <property type="component" value="Unassembled WGS sequence"/>
</dbReference>
<dbReference type="GO" id="GO:0055052">
    <property type="term" value="C:ATP-binding cassette (ABC) transporter complex, substrate-binding subunit-containing"/>
    <property type="evidence" value="ECO:0007669"/>
    <property type="project" value="TreeGrafter"/>
</dbReference>
<evidence type="ECO:0000313" key="5">
    <source>
        <dbReference type="EMBL" id="TWU55452.1"/>
    </source>
</evidence>
<dbReference type="Pfam" id="PF00005">
    <property type="entry name" value="ABC_tran"/>
    <property type="match status" value="1"/>
</dbReference>
<sequence>MSHVELRDIHSMLGGVDIIKGLNFRFPSENAAQDSNPYIVLLGASGCGKSTMLRIIAGLLKPDSGEVVISGKDVCGVPSRKRDVSMVFQHDALYPHLTISQSLDLSARRIADAEGRKAQIERAIELTGIAPLLQRRPDRLSGGEIRRASIAKMIARKATVRLLDEPLSALDGPVRQVLARDLRLLHDDQLGTTIHVTHDGNEAMRMADAIAVMDNGVIVQFAPPTEIYDRPASINVARTIGSPMMNFFAASIDRDRWTFQSPAIQLDTGFPFSSFRTQREIVVGVRPEHFEMQSSGDAALRISMPANEVAHSRVSESTEMTSLLDREAFTAVISRQAVASSDPFVFSASQEDLHFFDADTGLRIESGESLAR</sequence>
<dbReference type="Gene3D" id="3.40.50.300">
    <property type="entry name" value="P-loop containing nucleotide triphosphate hydrolases"/>
    <property type="match status" value="1"/>
</dbReference>
<keyword evidence="3 5" id="KW-0067">ATP-binding</keyword>
<dbReference type="PANTHER" id="PTHR43875:SF1">
    <property type="entry name" value="OSMOPROTECTIVE COMPOUNDS UPTAKE ATP-BINDING PROTEIN GGTA"/>
    <property type="match status" value="1"/>
</dbReference>
<dbReference type="InterPro" id="IPR003593">
    <property type="entry name" value="AAA+_ATPase"/>
</dbReference>
<dbReference type="InterPro" id="IPR017871">
    <property type="entry name" value="ABC_transporter-like_CS"/>
</dbReference>
<evidence type="ECO:0000256" key="3">
    <source>
        <dbReference type="ARBA" id="ARBA00022840"/>
    </source>
</evidence>
<organism evidence="5 6">
    <name type="scientific">Rubripirellula reticaptiva</name>
    <dbReference type="NCBI Taxonomy" id="2528013"/>
    <lineage>
        <taxon>Bacteria</taxon>
        <taxon>Pseudomonadati</taxon>
        <taxon>Planctomycetota</taxon>
        <taxon>Planctomycetia</taxon>
        <taxon>Pirellulales</taxon>
        <taxon>Pirellulaceae</taxon>
        <taxon>Rubripirellula</taxon>
    </lineage>
</organism>
<protein>
    <submittedName>
        <fullName evidence="5">sn-glycerol-3-phosphate import ATP-binding protein UgpC</fullName>
    </submittedName>
</protein>
<dbReference type="InterPro" id="IPR008995">
    <property type="entry name" value="Mo/tungstate-bd_C_term_dom"/>
</dbReference>
<dbReference type="SUPFAM" id="SSF50331">
    <property type="entry name" value="MOP-like"/>
    <property type="match status" value="1"/>
</dbReference>
<dbReference type="InterPro" id="IPR027417">
    <property type="entry name" value="P-loop_NTPase"/>
</dbReference>